<dbReference type="Proteomes" id="UP000238426">
    <property type="component" value="Unassembled WGS sequence"/>
</dbReference>
<evidence type="ECO:0000313" key="10">
    <source>
        <dbReference type="Proteomes" id="UP000238426"/>
    </source>
</evidence>
<feature type="coiled-coil region" evidence="8">
    <location>
        <begin position="164"/>
        <end position="191"/>
    </location>
</feature>
<gene>
    <name evidence="9" type="ORF">C7H52_01265</name>
</gene>
<comment type="similarity">
    <text evidence="2">Belongs to the outer membrane factor (OMF) (TC 1.B.17) family.</text>
</comment>
<comment type="subcellular location">
    <subcellularLocation>
        <location evidence="1">Cell outer membrane</location>
    </subcellularLocation>
</comment>
<dbReference type="RefSeq" id="WP_106462070.1">
    <property type="nucleotide sequence ID" value="NZ_PXOQ01000007.1"/>
</dbReference>
<keyword evidence="7" id="KW-0998">Cell outer membrane</keyword>
<proteinExistence type="inferred from homology"/>
<dbReference type="InterPro" id="IPR003423">
    <property type="entry name" value="OMP_efflux"/>
</dbReference>
<protein>
    <submittedName>
        <fullName evidence="9">TolC family protein</fullName>
    </submittedName>
</protein>
<evidence type="ECO:0000256" key="8">
    <source>
        <dbReference type="SAM" id="Coils"/>
    </source>
</evidence>
<accession>A0A2T1NBY9</accession>
<evidence type="ECO:0000256" key="1">
    <source>
        <dbReference type="ARBA" id="ARBA00004442"/>
    </source>
</evidence>
<dbReference type="GO" id="GO:0015562">
    <property type="term" value="F:efflux transmembrane transporter activity"/>
    <property type="evidence" value="ECO:0007669"/>
    <property type="project" value="InterPro"/>
</dbReference>
<dbReference type="PANTHER" id="PTHR30026">
    <property type="entry name" value="OUTER MEMBRANE PROTEIN TOLC"/>
    <property type="match status" value="1"/>
</dbReference>
<dbReference type="PANTHER" id="PTHR30026:SF20">
    <property type="entry name" value="OUTER MEMBRANE PROTEIN TOLC"/>
    <property type="match status" value="1"/>
</dbReference>
<sequence length="459" mass="51666">MTKLKFGIKLQKMIMMMKINKLNVFLILCLLAITSINAQEKTWTLQEAVDYALQNNITVKQNKNAILSGEQDIIAAKGQFLPTVAASSNYNLSIGTEQLFPGQFVDRTSNTISVGIGASQNIFNGFRTLNLYKQSKLNNEINQLELARIQDDISLNVVNSYLNILFAKENLEAAKKQLEFSNTQLNQVKQLVDAGAQPRANLLDSEANVFQEEQNVTVAQNNYDLALLSMAQLLQLPLEGFAVEFIDVEDPNSNLLYDNVQPILDYAYQNRNEVKLAEKRIENAQLSTEISKSGFYPSLSGRYNYGSNAFYTNLTDIEDPFLTQISDNKGHSFGLSLNIPIFSQNQNKTNVAKSKIQEENAKLNLEQTKLNLESNIQRAFTDAKAAYKSYEASKKSLKAQELALQNAQDRYSLGALNAFDLEQIRLRFVNAEITLINAKYDFVFKTKVLDFYLGKSITN</sequence>
<dbReference type="Pfam" id="PF02321">
    <property type="entry name" value="OEP"/>
    <property type="match status" value="2"/>
</dbReference>
<dbReference type="InterPro" id="IPR051906">
    <property type="entry name" value="TolC-like"/>
</dbReference>
<keyword evidence="10" id="KW-1185">Reference proteome</keyword>
<evidence type="ECO:0000256" key="4">
    <source>
        <dbReference type="ARBA" id="ARBA00022452"/>
    </source>
</evidence>
<dbReference type="OrthoDB" id="9811587at2"/>
<evidence type="ECO:0000256" key="7">
    <source>
        <dbReference type="ARBA" id="ARBA00023237"/>
    </source>
</evidence>
<keyword evidence="3" id="KW-0813">Transport</keyword>
<dbReference type="AlphaFoldDB" id="A0A2T1NBY9"/>
<dbReference type="SUPFAM" id="SSF56954">
    <property type="entry name" value="Outer membrane efflux proteins (OEP)"/>
    <property type="match status" value="1"/>
</dbReference>
<dbReference type="GO" id="GO:0009279">
    <property type="term" value="C:cell outer membrane"/>
    <property type="evidence" value="ECO:0007669"/>
    <property type="project" value="UniProtKB-SubCell"/>
</dbReference>
<organism evidence="9 10">
    <name type="scientific">Aurantibacter aestuarii</name>
    <dbReference type="NCBI Taxonomy" id="1266046"/>
    <lineage>
        <taxon>Bacteria</taxon>
        <taxon>Pseudomonadati</taxon>
        <taxon>Bacteroidota</taxon>
        <taxon>Flavobacteriia</taxon>
        <taxon>Flavobacteriales</taxon>
        <taxon>Flavobacteriaceae</taxon>
        <taxon>Aurantibacter</taxon>
    </lineage>
</organism>
<evidence type="ECO:0000256" key="5">
    <source>
        <dbReference type="ARBA" id="ARBA00022692"/>
    </source>
</evidence>
<evidence type="ECO:0000313" key="9">
    <source>
        <dbReference type="EMBL" id="PSG89927.1"/>
    </source>
</evidence>
<evidence type="ECO:0000256" key="2">
    <source>
        <dbReference type="ARBA" id="ARBA00007613"/>
    </source>
</evidence>
<dbReference type="GO" id="GO:1990281">
    <property type="term" value="C:efflux pump complex"/>
    <property type="evidence" value="ECO:0007669"/>
    <property type="project" value="TreeGrafter"/>
</dbReference>
<evidence type="ECO:0000256" key="3">
    <source>
        <dbReference type="ARBA" id="ARBA00022448"/>
    </source>
</evidence>
<name>A0A2T1NBY9_9FLAO</name>
<dbReference type="Gene3D" id="1.20.1600.10">
    <property type="entry name" value="Outer membrane efflux proteins (OEP)"/>
    <property type="match status" value="1"/>
</dbReference>
<evidence type="ECO:0000256" key="6">
    <source>
        <dbReference type="ARBA" id="ARBA00023136"/>
    </source>
</evidence>
<keyword evidence="4" id="KW-1134">Transmembrane beta strand</keyword>
<reference evidence="9 10" key="1">
    <citation type="submission" date="2018-03" db="EMBL/GenBank/DDBJ databases">
        <title>Mesoflavibacter sp. HG37 and Mesoflavibacter sp. HG96 sp.nov., two marine bacteria isolated from seawater of Western Pacific Ocean.</title>
        <authorList>
            <person name="Cheng H."/>
            <person name="Wu Y.-H."/>
            <person name="Guo L.-L."/>
            <person name="Xu X.-W."/>
        </authorList>
    </citation>
    <scope>NUCLEOTIDE SEQUENCE [LARGE SCALE GENOMIC DNA]</scope>
    <source>
        <strain evidence="9 10">KCTC 32269</strain>
    </source>
</reference>
<keyword evidence="8" id="KW-0175">Coiled coil</keyword>
<dbReference type="EMBL" id="PXOQ01000007">
    <property type="protein sequence ID" value="PSG89927.1"/>
    <property type="molecule type" value="Genomic_DNA"/>
</dbReference>
<feature type="coiled-coil region" evidence="8">
    <location>
        <begin position="353"/>
        <end position="410"/>
    </location>
</feature>
<comment type="caution">
    <text evidence="9">The sequence shown here is derived from an EMBL/GenBank/DDBJ whole genome shotgun (WGS) entry which is preliminary data.</text>
</comment>
<dbReference type="GO" id="GO:0015288">
    <property type="term" value="F:porin activity"/>
    <property type="evidence" value="ECO:0007669"/>
    <property type="project" value="TreeGrafter"/>
</dbReference>
<keyword evidence="6" id="KW-0472">Membrane</keyword>
<keyword evidence="5" id="KW-0812">Transmembrane</keyword>